<reference evidence="1 2" key="1">
    <citation type="journal article" date="2014" name="Appl. Environ. Microbiol.">
        <title>Insights into the Microbial Degradation of Rubber and Gutta-Percha by Analysis of the Complete Genome of Nocardia nova SH22a.</title>
        <authorList>
            <person name="Luo Q."/>
            <person name="Hiessl S."/>
            <person name="Poehlein A."/>
            <person name="Daniel R."/>
            <person name="Steinbuchel A."/>
        </authorList>
    </citation>
    <scope>NUCLEOTIDE SEQUENCE [LARGE SCALE GENOMIC DNA]</scope>
    <source>
        <strain evidence="1">SH22a</strain>
    </source>
</reference>
<dbReference type="KEGG" id="nno:NONO_c60270"/>
<organism evidence="1 2">
    <name type="scientific">Nocardia nova SH22a</name>
    <dbReference type="NCBI Taxonomy" id="1415166"/>
    <lineage>
        <taxon>Bacteria</taxon>
        <taxon>Bacillati</taxon>
        <taxon>Actinomycetota</taxon>
        <taxon>Actinomycetes</taxon>
        <taxon>Mycobacteriales</taxon>
        <taxon>Nocardiaceae</taxon>
        <taxon>Nocardia</taxon>
    </lineage>
</organism>
<evidence type="ECO:0000313" key="2">
    <source>
        <dbReference type="Proteomes" id="UP000019150"/>
    </source>
</evidence>
<dbReference type="AlphaFoldDB" id="W5TPD2"/>
<dbReference type="EMBL" id="CP006850">
    <property type="protein sequence ID" value="AHH20803.1"/>
    <property type="molecule type" value="Genomic_DNA"/>
</dbReference>
<name>W5TPD2_9NOCA</name>
<dbReference type="Proteomes" id="UP000019150">
    <property type="component" value="Chromosome"/>
</dbReference>
<dbReference type="HOGENOM" id="CLU_3138304_0_0_11"/>
<dbReference type="STRING" id="1415166.NONO_c60270"/>
<dbReference type="RefSeq" id="WP_158436381.1">
    <property type="nucleotide sequence ID" value="NZ_CP006850.1"/>
</dbReference>
<evidence type="ECO:0000313" key="1">
    <source>
        <dbReference type="EMBL" id="AHH20803.1"/>
    </source>
</evidence>
<sequence length="49" mass="5286">MIVRIDGVEIVGGETVEQFGSGFVDVKDADGRVLVTCHGVEKIEVTHDE</sequence>
<proteinExistence type="predicted"/>
<keyword evidence="2" id="KW-1185">Reference proteome</keyword>
<dbReference type="PATRIC" id="fig|1415166.3.peg.6203"/>
<protein>
    <submittedName>
        <fullName evidence="1">Uncharacterized protein</fullName>
    </submittedName>
</protein>
<gene>
    <name evidence="1" type="ORF">NONO_c60270</name>
</gene>
<accession>W5TPD2</accession>